<protein>
    <submittedName>
        <fullName evidence="1">Uncharacterized protein</fullName>
    </submittedName>
</protein>
<evidence type="ECO:0000313" key="2">
    <source>
        <dbReference type="Proteomes" id="UP000054018"/>
    </source>
</evidence>
<dbReference type="Proteomes" id="UP000054018">
    <property type="component" value="Unassembled WGS sequence"/>
</dbReference>
<evidence type="ECO:0000313" key="1">
    <source>
        <dbReference type="EMBL" id="KIK24505.1"/>
    </source>
</evidence>
<dbReference type="AlphaFoldDB" id="A0A0C9YHP8"/>
<dbReference type="HOGENOM" id="CLU_2850581_0_0_1"/>
<keyword evidence="2" id="KW-1185">Reference proteome</keyword>
<accession>A0A0C9YHP8</accession>
<reference evidence="2" key="2">
    <citation type="submission" date="2015-01" db="EMBL/GenBank/DDBJ databases">
        <title>Evolutionary Origins and Diversification of the Mycorrhizal Mutualists.</title>
        <authorList>
            <consortium name="DOE Joint Genome Institute"/>
            <consortium name="Mycorrhizal Genomics Consortium"/>
            <person name="Kohler A."/>
            <person name="Kuo A."/>
            <person name="Nagy L.G."/>
            <person name="Floudas D."/>
            <person name="Copeland A."/>
            <person name="Barry K.W."/>
            <person name="Cichocki N."/>
            <person name="Veneault-Fourrey C."/>
            <person name="LaButti K."/>
            <person name="Lindquist E.A."/>
            <person name="Lipzen A."/>
            <person name="Lundell T."/>
            <person name="Morin E."/>
            <person name="Murat C."/>
            <person name="Riley R."/>
            <person name="Ohm R."/>
            <person name="Sun H."/>
            <person name="Tunlid A."/>
            <person name="Henrissat B."/>
            <person name="Grigoriev I.V."/>
            <person name="Hibbett D.S."/>
            <person name="Martin F."/>
        </authorList>
    </citation>
    <scope>NUCLEOTIDE SEQUENCE [LARGE SCALE GENOMIC DNA]</scope>
    <source>
        <strain evidence="2">441</strain>
    </source>
</reference>
<organism evidence="1 2">
    <name type="scientific">Pisolithus microcarpus 441</name>
    <dbReference type="NCBI Taxonomy" id="765257"/>
    <lineage>
        <taxon>Eukaryota</taxon>
        <taxon>Fungi</taxon>
        <taxon>Dikarya</taxon>
        <taxon>Basidiomycota</taxon>
        <taxon>Agaricomycotina</taxon>
        <taxon>Agaricomycetes</taxon>
        <taxon>Agaricomycetidae</taxon>
        <taxon>Boletales</taxon>
        <taxon>Sclerodermatineae</taxon>
        <taxon>Pisolithaceae</taxon>
        <taxon>Pisolithus</taxon>
    </lineage>
</organism>
<name>A0A0C9YHP8_9AGAM</name>
<gene>
    <name evidence="1" type="ORF">PISMIDRAFT_678112</name>
</gene>
<sequence>MLPSNIALLGGYTYSQDFILPRSAWSGLWLDTNQVIIRRRSVRVLKSGLFFFSERTSGPFTRRAG</sequence>
<reference evidence="1 2" key="1">
    <citation type="submission" date="2014-04" db="EMBL/GenBank/DDBJ databases">
        <authorList>
            <consortium name="DOE Joint Genome Institute"/>
            <person name="Kuo A."/>
            <person name="Kohler A."/>
            <person name="Costa M.D."/>
            <person name="Nagy L.G."/>
            <person name="Floudas D."/>
            <person name="Copeland A."/>
            <person name="Barry K.W."/>
            <person name="Cichocki N."/>
            <person name="Veneault-Fourrey C."/>
            <person name="LaButti K."/>
            <person name="Lindquist E.A."/>
            <person name="Lipzen A."/>
            <person name="Lundell T."/>
            <person name="Morin E."/>
            <person name="Murat C."/>
            <person name="Sun H."/>
            <person name="Tunlid A."/>
            <person name="Henrissat B."/>
            <person name="Grigoriev I.V."/>
            <person name="Hibbett D.S."/>
            <person name="Martin F."/>
            <person name="Nordberg H.P."/>
            <person name="Cantor M.N."/>
            <person name="Hua S.X."/>
        </authorList>
    </citation>
    <scope>NUCLEOTIDE SEQUENCE [LARGE SCALE GENOMIC DNA]</scope>
    <source>
        <strain evidence="1 2">441</strain>
    </source>
</reference>
<proteinExistence type="predicted"/>
<dbReference type="EMBL" id="KN833715">
    <property type="protein sequence ID" value="KIK24505.1"/>
    <property type="molecule type" value="Genomic_DNA"/>
</dbReference>